<dbReference type="eggNOG" id="ENOG502SDG8">
    <property type="taxonomic scope" value="Eukaryota"/>
</dbReference>
<dbReference type="OrthoDB" id="5391496at2759"/>
<gene>
    <name evidence="1" type="ORF">CCM_00027</name>
</gene>
<protein>
    <submittedName>
        <fullName evidence="1">Uncharacterized protein</fullName>
    </submittedName>
</protein>
<dbReference type="GeneID" id="18162062"/>
<dbReference type="AlphaFoldDB" id="G3J6P5"/>
<dbReference type="VEuPathDB" id="FungiDB:CCM_00027"/>
<dbReference type="EMBL" id="JH126399">
    <property type="protein sequence ID" value="EGX95373.1"/>
    <property type="molecule type" value="Genomic_DNA"/>
</dbReference>
<accession>G3J6P5</accession>
<organism evidence="1 2">
    <name type="scientific">Cordyceps militaris (strain CM01)</name>
    <name type="common">Caterpillar fungus</name>
    <dbReference type="NCBI Taxonomy" id="983644"/>
    <lineage>
        <taxon>Eukaryota</taxon>
        <taxon>Fungi</taxon>
        <taxon>Dikarya</taxon>
        <taxon>Ascomycota</taxon>
        <taxon>Pezizomycotina</taxon>
        <taxon>Sordariomycetes</taxon>
        <taxon>Hypocreomycetidae</taxon>
        <taxon>Hypocreales</taxon>
        <taxon>Cordycipitaceae</taxon>
        <taxon>Cordyceps</taxon>
    </lineage>
</organism>
<name>G3J6P5_CORMM</name>
<dbReference type="RefSeq" id="XP_006665250.1">
    <property type="nucleotide sequence ID" value="XM_006665187.1"/>
</dbReference>
<evidence type="ECO:0000313" key="1">
    <source>
        <dbReference type="EMBL" id="EGX95373.1"/>
    </source>
</evidence>
<dbReference type="KEGG" id="cmt:CCM_00027"/>
<dbReference type="HOGENOM" id="CLU_071085_1_0_1"/>
<dbReference type="OMA" id="DTHLIVC"/>
<dbReference type="InParanoid" id="G3J6P5"/>
<reference evidence="1 2" key="1">
    <citation type="journal article" date="2011" name="Genome Biol.">
        <title>Genome sequence of the insect pathogenic fungus Cordyceps militaris, a valued traditional Chinese medicine.</title>
        <authorList>
            <person name="Zheng P."/>
            <person name="Xia Y."/>
            <person name="Xiao G."/>
            <person name="Xiong C."/>
            <person name="Hu X."/>
            <person name="Zhang S."/>
            <person name="Zheng H."/>
            <person name="Huang Y."/>
            <person name="Zhou Y."/>
            <person name="Wang S."/>
            <person name="Zhao G.P."/>
            <person name="Liu X."/>
            <person name="St Leger R.J."/>
            <person name="Wang C."/>
        </authorList>
    </citation>
    <scope>NUCLEOTIDE SEQUENCE [LARGE SCALE GENOMIC DNA]</scope>
    <source>
        <strain evidence="1 2">CM01</strain>
    </source>
</reference>
<proteinExistence type="predicted"/>
<evidence type="ECO:0000313" key="2">
    <source>
        <dbReference type="Proteomes" id="UP000001610"/>
    </source>
</evidence>
<dbReference type="Proteomes" id="UP000001610">
    <property type="component" value="Unassembled WGS sequence"/>
</dbReference>
<keyword evidence="2" id="KW-1185">Reference proteome</keyword>
<sequence>MHQPPVVLAPLSPIAFLTHILDTAPTSTTSTTTVLICAARSDFLRAAVTELHDRAHPPSAAPDVLRATLGRVAAARRIRTSFVPSVAHLRAHVSALPPPAVPARLLVYGFLDVHRDAGGWSAQDIGCSAACLVEAARGGLVLMLREPTGWGAEEEEEGKKGAQWPAAYEEQIPLLSTAAERREDGTWDVPCTTARVVLQRWFTFDDS</sequence>